<dbReference type="Gene3D" id="3.30.70.260">
    <property type="match status" value="1"/>
</dbReference>
<keyword evidence="4" id="KW-1185">Reference proteome</keyword>
<proteinExistence type="inferred from homology"/>
<dbReference type="PATRIC" id="fig|1202724.3.peg.2025"/>
<dbReference type="InterPro" id="IPR045865">
    <property type="entry name" value="ACT-like_dom_sf"/>
</dbReference>
<dbReference type="Gene3D" id="3.30.460.10">
    <property type="entry name" value="Beta Polymerase, domain 2"/>
    <property type="match status" value="1"/>
</dbReference>
<dbReference type="InterPro" id="IPR012676">
    <property type="entry name" value="TGS-like"/>
</dbReference>
<dbReference type="InterPro" id="IPR043519">
    <property type="entry name" value="NT_sf"/>
</dbReference>
<dbReference type="PANTHER" id="PTHR21262:SF31">
    <property type="entry name" value="GTP PYROPHOSPHOKINASE"/>
    <property type="match status" value="1"/>
</dbReference>
<organism evidence="3 4">
    <name type="scientific">Flavobacterium akiainvivens</name>
    <dbReference type="NCBI Taxonomy" id="1202724"/>
    <lineage>
        <taxon>Bacteria</taxon>
        <taxon>Pseudomonadati</taxon>
        <taxon>Bacteroidota</taxon>
        <taxon>Flavobacteriia</taxon>
        <taxon>Flavobacteriales</taxon>
        <taxon>Flavobacteriaceae</taxon>
        <taxon>Flavobacterium</taxon>
    </lineage>
</organism>
<comment type="caution">
    <text evidence="3">The sequence shown here is derived from an EMBL/GenBank/DDBJ whole genome shotgun (WGS) entry which is preliminary data.</text>
</comment>
<evidence type="ECO:0000313" key="3">
    <source>
        <dbReference type="EMBL" id="KOS06287.1"/>
    </source>
</evidence>
<dbReference type="Pfam" id="PF13328">
    <property type="entry name" value="HD_4"/>
    <property type="match status" value="1"/>
</dbReference>
<dbReference type="SUPFAM" id="SSF109604">
    <property type="entry name" value="HD-domain/PDEase-like"/>
    <property type="match status" value="1"/>
</dbReference>
<dbReference type="RefSeq" id="WP_054407784.1">
    <property type="nucleotide sequence ID" value="NZ_FOYA01000001.1"/>
</dbReference>
<evidence type="ECO:0000313" key="4">
    <source>
        <dbReference type="Proteomes" id="UP000037755"/>
    </source>
</evidence>
<dbReference type="InterPro" id="IPR002912">
    <property type="entry name" value="ACT_dom"/>
</dbReference>
<protein>
    <submittedName>
        <fullName evidence="3">MFS transporter</fullName>
    </submittedName>
</protein>
<dbReference type="PANTHER" id="PTHR21262">
    <property type="entry name" value="GUANOSINE-3',5'-BIS DIPHOSPHATE 3'-PYROPHOSPHOHYDROLASE"/>
    <property type="match status" value="1"/>
</dbReference>
<dbReference type="InterPro" id="IPR004095">
    <property type="entry name" value="TGS"/>
</dbReference>
<dbReference type="GO" id="GO:0005886">
    <property type="term" value="C:plasma membrane"/>
    <property type="evidence" value="ECO:0007669"/>
    <property type="project" value="TreeGrafter"/>
</dbReference>
<dbReference type="SUPFAM" id="SSF81271">
    <property type="entry name" value="TGS-like"/>
    <property type="match status" value="1"/>
</dbReference>
<dbReference type="SMART" id="SM00954">
    <property type="entry name" value="RelA_SpoT"/>
    <property type="match status" value="1"/>
</dbReference>
<name>A0A0M8MI59_9FLAO</name>
<dbReference type="Pfam" id="PF02824">
    <property type="entry name" value="TGS"/>
    <property type="match status" value="1"/>
</dbReference>
<reference evidence="3 4" key="1">
    <citation type="submission" date="2015-08" db="EMBL/GenBank/DDBJ databases">
        <title>Whole genome sequence of Flavobacterium akiainvivens IK-1T, from decaying Wikstroemia oahuensis, an endemic Hawaiian shrub.</title>
        <authorList>
            <person name="Wan X."/>
            <person name="Hou S."/>
            <person name="Saito J."/>
            <person name="Donachie S."/>
        </authorList>
    </citation>
    <scope>NUCLEOTIDE SEQUENCE [LARGE SCALE GENOMIC DNA]</scope>
    <source>
        <strain evidence="3 4">IK-1</strain>
    </source>
</reference>
<dbReference type="PROSITE" id="PS51880">
    <property type="entry name" value="TGS"/>
    <property type="match status" value="1"/>
</dbReference>
<dbReference type="Gene3D" id="3.10.20.30">
    <property type="match status" value="1"/>
</dbReference>
<dbReference type="NCBIfam" id="TIGR00691">
    <property type="entry name" value="spoT_relA"/>
    <property type="match status" value="1"/>
</dbReference>
<dbReference type="InterPro" id="IPR007685">
    <property type="entry name" value="RelA_SpoT"/>
</dbReference>
<dbReference type="AlphaFoldDB" id="A0A0M8MI59"/>
<dbReference type="FunFam" id="3.10.20.30:FF:000002">
    <property type="entry name" value="GTP pyrophosphokinase (RelA/SpoT)"/>
    <property type="match status" value="1"/>
</dbReference>
<dbReference type="CDD" id="cd05399">
    <property type="entry name" value="NT_Rel-Spo_like"/>
    <property type="match status" value="1"/>
</dbReference>
<accession>A0A0M8MI59</accession>
<dbReference type="FunFam" id="1.10.3210.10:FF:000001">
    <property type="entry name" value="GTP pyrophosphokinase RelA"/>
    <property type="match status" value="1"/>
</dbReference>
<dbReference type="OrthoDB" id="9805041at2"/>
<evidence type="ECO:0000259" key="2">
    <source>
        <dbReference type="PROSITE" id="PS51880"/>
    </source>
</evidence>
<dbReference type="EMBL" id="LIYD01000005">
    <property type="protein sequence ID" value="KOS06287.1"/>
    <property type="molecule type" value="Genomic_DNA"/>
</dbReference>
<dbReference type="Pfam" id="PF13291">
    <property type="entry name" value="ACT_4"/>
    <property type="match status" value="1"/>
</dbReference>
<sequence length="740" mass="84287">MTEIDIEQENKAIAKEYKELLRISYQTLSEDDKKLIRKAFDVAVDAHKDQRRKSGEAYIFHPIAVAKIVASEIGLGAQSIASALLHDVVEDTDITVDDIRKMFNPKIAQIVEGLTKIAQVKTDQEISMQAENFRKMLLTLNDDVRVILIKLADRLHNMQTMDSMVDYKQAKIASETLYIYAPLAHRLGLYNIKNQLEDLGLKYTEPAVYHDIVSKMKETKEEQDAYIKSISDVLKKSLDAEGIEYTIKGRPKSIYSIRRKMLAQGVSFDEVYDKFALRIIYKSNQHDEKFLAWKIYSIVTDHYRPSPSRLRDWISSPKSTGYEALHITVMGPKGRWVEIQVRSERMDEVAEKGYAAHYKYKQGNNSEEHGLETWLNLLKEALENTSVNAVDFVEDFKLNLYAKEIYVFTPKGEIKSLPKGATSLDFAFSIHSEVGIRTRGTRVNGKLVPLNHVLNSGDQVEVITSPNQKPNSHWLEYVTTARAKNKIKNVLNEDTKRIAEDGKELLTRKMRHLKITMNESVVNELVNYFKLKTSLDLFYRVGVGTIENQQLKDYAALKSNTFMNFFKGKIKKSPVAPPEQVQKDEISRNYDLLVFGKNEDKLDYKLANCCNPIPGDSVFGFVTVNEGIKVHKTDCPNAIRLQSNFAYRIMPAKWIDSSQEEFKATLKITGMDSLGLTNQLTKVISNNMHVNIQSISLSGNAGIFNGQITVVVQNNTILKKLMDNIKKIDGIDKVTRIYNN</sequence>
<dbReference type="CDD" id="cd01668">
    <property type="entry name" value="TGS_RSH"/>
    <property type="match status" value="1"/>
</dbReference>
<dbReference type="SUPFAM" id="SSF55021">
    <property type="entry name" value="ACT-like"/>
    <property type="match status" value="1"/>
</dbReference>
<dbReference type="InterPro" id="IPR004811">
    <property type="entry name" value="RelA/Spo_fam"/>
</dbReference>
<evidence type="ECO:0000256" key="1">
    <source>
        <dbReference type="RuleBase" id="RU003847"/>
    </source>
</evidence>
<dbReference type="STRING" id="1202724.AM493_09760"/>
<dbReference type="Gene3D" id="1.10.3210.10">
    <property type="entry name" value="Hypothetical protein af1432"/>
    <property type="match status" value="1"/>
</dbReference>
<gene>
    <name evidence="3" type="ORF">AM493_09760</name>
</gene>
<feature type="domain" description="TGS" evidence="2">
    <location>
        <begin position="403"/>
        <end position="464"/>
    </location>
</feature>
<dbReference type="SUPFAM" id="SSF81301">
    <property type="entry name" value="Nucleotidyltransferase"/>
    <property type="match status" value="1"/>
</dbReference>
<dbReference type="InterPro" id="IPR012675">
    <property type="entry name" value="Beta-grasp_dom_sf"/>
</dbReference>
<dbReference type="InterPro" id="IPR033655">
    <property type="entry name" value="TGS_RelA/SpoT"/>
</dbReference>
<dbReference type="GO" id="GO:0015969">
    <property type="term" value="P:guanosine tetraphosphate metabolic process"/>
    <property type="evidence" value="ECO:0007669"/>
    <property type="project" value="InterPro"/>
</dbReference>
<comment type="function">
    <text evidence="1">In eubacteria ppGpp (guanosine 3'-diphosphate 5'-diphosphate) is a mediator of the stringent response that coordinates a variety of cellular activities in response to changes in nutritional abundance.</text>
</comment>
<dbReference type="Pfam" id="PF04607">
    <property type="entry name" value="RelA_SpoT"/>
    <property type="match status" value="1"/>
</dbReference>
<comment type="similarity">
    <text evidence="1">Belongs to the relA/spoT family.</text>
</comment>
<dbReference type="Proteomes" id="UP000037755">
    <property type="component" value="Unassembled WGS sequence"/>
</dbReference>